<dbReference type="EMBL" id="FWXZ01000006">
    <property type="protein sequence ID" value="SMC81367.1"/>
    <property type="molecule type" value="Genomic_DNA"/>
</dbReference>
<organism evidence="1 2">
    <name type="scientific">Aristaeella lactis</name>
    <dbReference type="NCBI Taxonomy" id="3046383"/>
    <lineage>
        <taxon>Bacteria</taxon>
        <taxon>Bacillati</taxon>
        <taxon>Bacillota</taxon>
        <taxon>Clostridia</taxon>
        <taxon>Eubacteriales</taxon>
        <taxon>Aristaeellaceae</taxon>
        <taxon>Aristaeella</taxon>
    </lineage>
</organism>
<protein>
    <submittedName>
        <fullName evidence="1">Uncharacterized protein</fullName>
    </submittedName>
</protein>
<gene>
    <name evidence="1" type="ORF">SAMN06297397_2682</name>
</gene>
<keyword evidence="2" id="KW-1185">Reference proteome</keyword>
<evidence type="ECO:0000313" key="1">
    <source>
        <dbReference type="EMBL" id="SMC81367.1"/>
    </source>
</evidence>
<name>A0AC61PP88_9FIRM</name>
<sequence>MDNEILETIEEKVQEAIGSALEDKMDDLIDEIADEMEGRFEGIIDDAVSDSIIEYFSEGIEEFLSSHQLALKDGTTLQMRQKTRVMSPDKKKVLICYGGMKVNGTSLLIQTRISCWQDIWTYETEEEAIEALQKVNAAIEQGLSLIEL</sequence>
<evidence type="ECO:0000313" key="2">
    <source>
        <dbReference type="Proteomes" id="UP000192328"/>
    </source>
</evidence>
<comment type="caution">
    <text evidence="1">The sequence shown here is derived from an EMBL/GenBank/DDBJ whole genome shotgun (WGS) entry which is preliminary data.</text>
</comment>
<dbReference type="Proteomes" id="UP000192328">
    <property type="component" value="Unassembled WGS sequence"/>
</dbReference>
<proteinExistence type="predicted"/>
<accession>A0AC61PP88</accession>
<reference evidence="1" key="1">
    <citation type="submission" date="2017-04" db="EMBL/GenBank/DDBJ databases">
        <authorList>
            <person name="Varghese N."/>
            <person name="Submissions S."/>
        </authorList>
    </citation>
    <scope>NUCLEOTIDE SEQUENCE</scope>
    <source>
        <strain evidence="1">WTE2008</strain>
    </source>
</reference>